<dbReference type="Pfam" id="PF01041">
    <property type="entry name" value="DegT_DnrJ_EryC1"/>
    <property type="match status" value="1"/>
</dbReference>
<proteinExistence type="inferred from homology"/>
<organism evidence="5 6">
    <name type="scientific">Nitrosospira multiformis</name>
    <dbReference type="NCBI Taxonomy" id="1231"/>
    <lineage>
        <taxon>Bacteria</taxon>
        <taxon>Pseudomonadati</taxon>
        <taxon>Pseudomonadota</taxon>
        <taxon>Betaproteobacteria</taxon>
        <taxon>Nitrosomonadales</taxon>
        <taxon>Nitrosomonadaceae</taxon>
        <taxon>Nitrosospira</taxon>
    </lineage>
</organism>
<keyword evidence="4" id="KW-0472">Membrane</keyword>
<evidence type="ECO:0000256" key="2">
    <source>
        <dbReference type="ARBA" id="ARBA00037999"/>
    </source>
</evidence>
<keyword evidence="4" id="KW-0812">Transmembrane</keyword>
<keyword evidence="1 3" id="KW-0663">Pyridoxal phosphate</keyword>
<dbReference type="PANTHER" id="PTHR30244">
    <property type="entry name" value="TRANSAMINASE"/>
    <property type="match status" value="1"/>
</dbReference>
<dbReference type="PANTHER" id="PTHR30244:SF9">
    <property type="entry name" value="PROTEIN RV3402C"/>
    <property type="match status" value="1"/>
</dbReference>
<dbReference type="InterPro" id="IPR000653">
    <property type="entry name" value="DegT/StrS_aminotransferase"/>
</dbReference>
<dbReference type="Proteomes" id="UP000183471">
    <property type="component" value="Unassembled WGS sequence"/>
</dbReference>
<evidence type="ECO:0000313" key="5">
    <source>
        <dbReference type="EMBL" id="SDQ26096.1"/>
    </source>
</evidence>
<dbReference type="InterPro" id="IPR015422">
    <property type="entry name" value="PyrdxlP-dep_Trfase_small"/>
</dbReference>
<name>A0ABY0T5I9_9PROT</name>
<protein>
    <submittedName>
        <fullName evidence="5">dTDP-4-amino-4,6-dideoxygalactose transaminase</fullName>
    </submittedName>
</protein>
<dbReference type="PIRSF" id="PIRSF000390">
    <property type="entry name" value="PLP_StrS"/>
    <property type="match status" value="1"/>
</dbReference>
<comment type="similarity">
    <text evidence="2 3">Belongs to the DegT/DnrJ/EryC1 family.</text>
</comment>
<accession>A0ABY0T5I9</accession>
<gene>
    <name evidence="5" type="ORF">SAMN05216402_0064</name>
</gene>
<dbReference type="InterPro" id="IPR015424">
    <property type="entry name" value="PyrdxlP-dep_Trfase"/>
</dbReference>
<keyword evidence="6" id="KW-1185">Reference proteome</keyword>
<dbReference type="InterPro" id="IPR015421">
    <property type="entry name" value="PyrdxlP-dep_Trfase_major"/>
</dbReference>
<evidence type="ECO:0000256" key="3">
    <source>
        <dbReference type="RuleBase" id="RU004508"/>
    </source>
</evidence>
<dbReference type="Gene3D" id="3.40.640.10">
    <property type="entry name" value="Type I PLP-dependent aspartate aminotransferase-like (Major domain)"/>
    <property type="match status" value="1"/>
</dbReference>
<reference evidence="5 6" key="1">
    <citation type="submission" date="2016-10" db="EMBL/GenBank/DDBJ databases">
        <authorList>
            <person name="Varghese N."/>
            <person name="Submissions S."/>
        </authorList>
    </citation>
    <scope>NUCLEOTIDE SEQUENCE [LARGE SCALE GENOMIC DNA]</scope>
    <source>
        <strain evidence="5 6">Nl1</strain>
    </source>
</reference>
<keyword evidence="4" id="KW-1133">Transmembrane helix</keyword>
<comment type="caution">
    <text evidence="5">The sequence shown here is derived from an EMBL/GenBank/DDBJ whole genome shotgun (WGS) entry which is preliminary data.</text>
</comment>
<dbReference type="EMBL" id="FNKY01000001">
    <property type="protein sequence ID" value="SDQ26096.1"/>
    <property type="molecule type" value="Genomic_DNA"/>
</dbReference>
<dbReference type="SUPFAM" id="SSF53383">
    <property type="entry name" value="PLP-dependent transferases"/>
    <property type="match status" value="1"/>
</dbReference>
<evidence type="ECO:0000313" key="6">
    <source>
        <dbReference type="Proteomes" id="UP000183471"/>
    </source>
</evidence>
<feature type="transmembrane region" description="Helical" evidence="4">
    <location>
        <begin position="73"/>
        <end position="92"/>
    </location>
</feature>
<evidence type="ECO:0000256" key="1">
    <source>
        <dbReference type="ARBA" id="ARBA00022898"/>
    </source>
</evidence>
<evidence type="ECO:0000256" key="4">
    <source>
        <dbReference type="SAM" id="Phobius"/>
    </source>
</evidence>
<sequence>MYMVKKSKAEELAIFGGESLFATPKSTSNLVRPDFEKFLSYSKLFFDQRQYTNNGPLVRLLEQRLANFHQTEFCITFCSGFWALTLAISALATKGRSEIVMPSLTYRRMADIAAWVNLKPHFCEVEPTSLAVSAATVSSCINANTALILGVHPIVNSCDIDGLVGLAKEKNIPLLFDSVESVYESSDSGKVGCFGAAEVFSLHASKLLNGFEGGYLTTNDAYLAERLALTRGFGFKGVDHIVVSGGMNTKLNEIHAAMALASLDDLEDQVFRNRQRYYTYKRLLASIPGIRLLEFEESHQTGYKNIVVELLERWTLTRVDTLRILNAENILARAYYSPPLHRKRMAYDHVPVDLPATDILAERFMLLPCGHLVSNDDVDETVRLLSFLSTNANLIINHLQNNGVK</sequence>
<dbReference type="Gene3D" id="3.90.1150.10">
    <property type="entry name" value="Aspartate Aminotransferase, domain 1"/>
    <property type="match status" value="1"/>
</dbReference>